<proteinExistence type="predicted"/>
<keyword evidence="3" id="KW-1185">Reference proteome</keyword>
<name>A0A9Q0S5G9_9DIPT</name>
<feature type="chain" id="PRO_5040128638" evidence="1">
    <location>
        <begin position="18"/>
        <end position="180"/>
    </location>
</feature>
<evidence type="ECO:0000256" key="1">
    <source>
        <dbReference type="SAM" id="SignalP"/>
    </source>
</evidence>
<keyword evidence="1" id="KW-0732">Signal</keyword>
<comment type="caution">
    <text evidence="2">The sequence shown here is derived from an EMBL/GenBank/DDBJ whole genome shotgun (WGS) entry which is preliminary data.</text>
</comment>
<gene>
    <name evidence="2" type="ORF">Bhyg_08991</name>
</gene>
<feature type="signal peptide" evidence="1">
    <location>
        <begin position="1"/>
        <end position="17"/>
    </location>
</feature>
<evidence type="ECO:0000313" key="3">
    <source>
        <dbReference type="Proteomes" id="UP001151699"/>
    </source>
</evidence>
<dbReference type="Proteomes" id="UP001151699">
    <property type="component" value="Chromosome B"/>
</dbReference>
<evidence type="ECO:0000313" key="2">
    <source>
        <dbReference type="EMBL" id="KAJ6644025.1"/>
    </source>
</evidence>
<dbReference type="AlphaFoldDB" id="A0A9Q0S5G9"/>
<reference evidence="2" key="1">
    <citation type="submission" date="2022-07" db="EMBL/GenBank/DDBJ databases">
        <authorList>
            <person name="Trinca V."/>
            <person name="Uliana J.V.C."/>
            <person name="Torres T.T."/>
            <person name="Ward R.J."/>
            <person name="Monesi N."/>
        </authorList>
    </citation>
    <scope>NUCLEOTIDE SEQUENCE</scope>
    <source>
        <strain evidence="2">HSMRA1968</strain>
        <tissue evidence="2">Whole embryos</tissue>
    </source>
</reference>
<protein>
    <submittedName>
        <fullName evidence="2">Uncharacterized protein</fullName>
    </submittedName>
</protein>
<dbReference type="EMBL" id="WJQU01000002">
    <property type="protein sequence ID" value="KAJ6644025.1"/>
    <property type="molecule type" value="Genomic_DNA"/>
</dbReference>
<accession>A0A9Q0S5G9</accession>
<organism evidence="2 3">
    <name type="scientific">Pseudolycoriella hygida</name>
    <dbReference type="NCBI Taxonomy" id="35572"/>
    <lineage>
        <taxon>Eukaryota</taxon>
        <taxon>Metazoa</taxon>
        <taxon>Ecdysozoa</taxon>
        <taxon>Arthropoda</taxon>
        <taxon>Hexapoda</taxon>
        <taxon>Insecta</taxon>
        <taxon>Pterygota</taxon>
        <taxon>Neoptera</taxon>
        <taxon>Endopterygota</taxon>
        <taxon>Diptera</taxon>
        <taxon>Nematocera</taxon>
        <taxon>Sciaroidea</taxon>
        <taxon>Sciaridae</taxon>
        <taxon>Pseudolycoriella</taxon>
    </lineage>
</organism>
<sequence length="180" mass="20168">MVFVGTLVHLLSRTVNVADVPAKLASANTVIVVPLLAAAGCHNSIAKMTAQKLAGSTWGSNGNTLRTAALGLLYPTSEYCCPVWLRSAHILANIAPPEIRREAALAQWEGSCWAKYFGRLNFFPHTLHSKDICENLTKYRDVIYEWPLVPCNQREYERTQKLKNQTISELEETIDFIQKH</sequence>
<dbReference type="OrthoDB" id="409048at2759"/>